<proteinExistence type="predicted"/>
<name>A0A2P4UIN4_9ACTN</name>
<dbReference type="InterPro" id="IPR007921">
    <property type="entry name" value="CHAP_dom"/>
</dbReference>
<protein>
    <recommendedName>
        <fullName evidence="2">Peptidase C51 domain-containing protein</fullName>
    </recommendedName>
</protein>
<evidence type="ECO:0000256" key="1">
    <source>
        <dbReference type="SAM" id="MobiDB-lite"/>
    </source>
</evidence>
<comment type="caution">
    <text evidence="3">The sequence shown here is derived from an EMBL/GenBank/DDBJ whole genome shotgun (WGS) entry which is preliminary data.</text>
</comment>
<evidence type="ECO:0000313" key="3">
    <source>
        <dbReference type="EMBL" id="POM24919.1"/>
    </source>
</evidence>
<dbReference type="AlphaFoldDB" id="A0A2P4UIN4"/>
<feature type="domain" description="Peptidase C51" evidence="2">
    <location>
        <begin position="43"/>
        <end position="129"/>
    </location>
</feature>
<dbReference type="InterPro" id="IPR038765">
    <property type="entry name" value="Papain-like_cys_pep_sf"/>
</dbReference>
<dbReference type="Proteomes" id="UP000242367">
    <property type="component" value="Unassembled WGS sequence"/>
</dbReference>
<gene>
    <name evidence="3" type="ORF">BTM25_35580</name>
</gene>
<dbReference type="SUPFAM" id="SSF54001">
    <property type="entry name" value="Cysteine proteinases"/>
    <property type="match status" value="1"/>
</dbReference>
<dbReference type="EMBL" id="MTBP01000002">
    <property type="protein sequence ID" value="POM24919.1"/>
    <property type="molecule type" value="Genomic_DNA"/>
</dbReference>
<feature type="compositionally biased region" description="Basic residues" evidence="1">
    <location>
        <begin position="264"/>
        <end position="275"/>
    </location>
</feature>
<keyword evidence="4" id="KW-1185">Reference proteome</keyword>
<sequence length="359" mass="38978">MTDHIGEKLLKVAKKELGYHEKSGGYTKYGDWYRSNVGGGDDYFSTAPWCDMFIAWAAHEAGVVDRVGQFASTIEHATWFKEQGAWGTRPEPGAIVFYSFSGSRSIDGISHVGIVESVKGRTLHTIEGNTDGIYLKRKTRDFSDVVGYGYPAKVKDGAYIARHSRPEPAAATVATVQRNVPKHDEPLISQDGLLGGLLAVAVCGTVALAAGRALAARVPAEAPIRVRRRGRHHRALLPMLAAAANADAAMPDVAEAVEVEEPSKRRKRGKHHRPARPLGLVGRRRGRHHRVTLPADITPADLDFAESVTAVMPAVTAAVAAEAEDREFWNRVSHFADDADLAFWDGVHAELGSAQPSRQ</sequence>
<evidence type="ECO:0000313" key="4">
    <source>
        <dbReference type="Proteomes" id="UP000242367"/>
    </source>
</evidence>
<dbReference type="RefSeq" id="WP_103563990.1">
    <property type="nucleotide sequence ID" value="NZ_MTBP01000002.1"/>
</dbReference>
<evidence type="ECO:0000259" key="2">
    <source>
        <dbReference type="Pfam" id="PF05257"/>
    </source>
</evidence>
<dbReference type="Pfam" id="PF05257">
    <property type="entry name" value="CHAP"/>
    <property type="match status" value="1"/>
</dbReference>
<reference evidence="3 4" key="1">
    <citation type="journal article" date="2017" name="Chemistry">
        <title>Isolation, Biosynthesis and Chemical Modifications of Rubterolones A-F: Rare Tropolone Alkaloids from Actinomadura sp. 5-2.</title>
        <authorList>
            <person name="Guo H."/>
            <person name="Benndorf R."/>
            <person name="Leichnitz D."/>
            <person name="Klassen J.L."/>
            <person name="Vollmers J."/>
            <person name="Gorls H."/>
            <person name="Steinacker M."/>
            <person name="Weigel C."/>
            <person name="Dahse H.M."/>
            <person name="Kaster A.K."/>
            <person name="de Beer Z.W."/>
            <person name="Poulsen M."/>
            <person name="Beemelmanns C."/>
        </authorList>
    </citation>
    <scope>NUCLEOTIDE SEQUENCE [LARGE SCALE GENOMIC DNA]</scope>
    <source>
        <strain evidence="3 4">5-2</strain>
    </source>
</reference>
<organism evidence="3 4">
    <name type="scientific">Actinomadura rubteroloni</name>
    <dbReference type="NCBI Taxonomy" id="1926885"/>
    <lineage>
        <taxon>Bacteria</taxon>
        <taxon>Bacillati</taxon>
        <taxon>Actinomycetota</taxon>
        <taxon>Actinomycetes</taxon>
        <taxon>Streptosporangiales</taxon>
        <taxon>Thermomonosporaceae</taxon>
        <taxon>Actinomadura</taxon>
    </lineage>
</organism>
<accession>A0A2P4UIN4</accession>
<feature type="region of interest" description="Disordered" evidence="1">
    <location>
        <begin position="259"/>
        <end position="278"/>
    </location>
</feature>